<proteinExistence type="predicted"/>
<gene>
    <name evidence="2" type="ORF">QBC46DRAFT_459121</name>
</gene>
<protein>
    <recommendedName>
        <fullName evidence="1">2EXR domain-containing protein</fullName>
    </recommendedName>
</protein>
<comment type="caution">
    <text evidence="2">The sequence shown here is derived from an EMBL/GenBank/DDBJ whole genome shotgun (WGS) entry which is preliminary data.</text>
</comment>
<dbReference type="PANTHER" id="PTHR35910">
    <property type="entry name" value="2EXR DOMAIN-CONTAINING PROTEIN"/>
    <property type="match status" value="1"/>
</dbReference>
<dbReference type="InterPro" id="IPR045518">
    <property type="entry name" value="2EXR"/>
</dbReference>
<reference evidence="3" key="1">
    <citation type="journal article" date="2023" name="Mol. Phylogenet. Evol.">
        <title>Genome-scale phylogeny and comparative genomics of the fungal order Sordariales.</title>
        <authorList>
            <person name="Hensen N."/>
            <person name="Bonometti L."/>
            <person name="Westerberg I."/>
            <person name="Brannstrom I.O."/>
            <person name="Guillou S."/>
            <person name="Cros-Aarteil S."/>
            <person name="Calhoun S."/>
            <person name="Haridas S."/>
            <person name="Kuo A."/>
            <person name="Mondo S."/>
            <person name="Pangilinan J."/>
            <person name="Riley R."/>
            <person name="LaButti K."/>
            <person name="Andreopoulos B."/>
            <person name="Lipzen A."/>
            <person name="Chen C."/>
            <person name="Yan M."/>
            <person name="Daum C."/>
            <person name="Ng V."/>
            <person name="Clum A."/>
            <person name="Steindorff A."/>
            <person name="Ohm R.A."/>
            <person name="Martin F."/>
            <person name="Silar P."/>
            <person name="Natvig D.O."/>
            <person name="Lalanne C."/>
            <person name="Gautier V."/>
            <person name="Ament-Velasquez S.L."/>
            <person name="Kruys A."/>
            <person name="Hutchinson M.I."/>
            <person name="Powell A.J."/>
            <person name="Barry K."/>
            <person name="Miller A.N."/>
            <person name="Grigoriev I.V."/>
            <person name="Debuchy R."/>
            <person name="Gladieux P."/>
            <person name="Hiltunen Thoren M."/>
            <person name="Johannesson H."/>
        </authorList>
    </citation>
    <scope>NUCLEOTIDE SEQUENCE [LARGE SCALE GENOMIC DNA]</scope>
    <source>
        <strain evidence="3">CBS 340.73</strain>
    </source>
</reference>
<organism evidence="2 3">
    <name type="scientific">Diplogelasinospora grovesii</name>
    <dbReference type="NCBI Taxonomy" id="303347"/>
    <lineage>
        <taxon>Eukaryota</taxon>
        <taxon>Fungi</taxon>
        <taxon>Dikarya</taxon>
        <taxon>Ascomycota</taxon>
        <taxon>Pezizomycotina</taxon>
        <taxon>Sordariomycetes</taxon>
        <taxon>Sordariomycetidae</taxon>
        <taxon>Sordariales</taxon>
        <taxon>Diplogelasinosporaceae</taxon>
        <taxon>Diplogelasinospora</taxon>
    </lineage>
</organism>
<sequence>MDQSDATSHNDATIGNNATARLFNDVYFSRAAPPACDTWAPCPRLPVELRLQIWLLLLRRHRMIEVVVCADADDEGDTTYPGDAPDGSQPWYYTDRNHLGRIVSGRGYTLALDMAGRGYAASLNPLLWVNSEARQAALKFYRVHLPFPRQDGEQVLYLNPEHDVLYVRPAFGSRSAGDYRPRPRTATVLADFLHDVRAYDPKDQGVAHLALQTEYLRDFVYYDPRSDDRTPPLTPAILHPVAAASFADMLRSRLRSVLCVIGFRSRMRGMSEFPGLSWRYHFAQTFPLRRRGLPAGGFHWFETDPRWGVHLDLGQLPLDSDPRGLARGWEELEKAFGISERAEDDEFRFYICPTLRWGGLQRVGQTPPPEGSREELAQHLREEADDWLHGRKYISQMFSRSDYLMPRHGTMVDAKTFEMMESAPSTAVGMWLFPAEACFNVVAVHPGLFLFEV</sequence>
<name>A0AAN6N841_9PEZI</name>
<dbReference type="EMBL" id="MU853799">
    <property type="protein sequence ID" value="KAK3940184.1"/>
    <property type="molecule type" value="Genomic_DNA"/>
</dbReference>
<dbReference type="AlphaFoldDB" id="A0AAN6N841"/>
<dbReference type="Proteomes" id="UP001303473">
    <property type="component" value="Unassembled WGS sequence"/>
</dbReference>
<accession>A0AAN6N841</accession>
<keyword evidence="3" id="KW-1185">Reference proteome</keyword>
<feature type="domain" description="2EXR" evidence="1">
    <location>
        <begin position="43"/>
        <end position="165"/>
    </location>
</feature>
<evidence type="ECO:0000313" key="3">
    <source>
        <dbReference type="Proteomes" id="UP001303473"/>
    </source>
</evidence>
<dbReference type="Pfam" id="PF20150">
    <property type="entry name" value="2EXR"/>
    <property type="match status" value="1"/>
</dbReference>
<evidence type="ECO:0000313" key="2">
    <source>
        <dbReference type="EMBL" id="KAK3940184.1"/>
    </source>
</evidence>
<evidence type="ECO:0000259" key="1">
    <source>
        <dbReference type="Pfam" id="PF20150"/>
    </source>
</evidence>
<dbReference type="PANTHER" id="PTHR35910:SF1">
    <property type="entry name" value="2EXR DOMAIN-CONTAINING PROTEIN"/>
    <property type="match status" value="1"/>
</dbReference>